<organism evidence="1 2">
    <name type="scientific">Pseudolabrys taiwanensis</name>
    <dbReference type="NCBI Taxonomy" id="331696"/>
    <lineage>
        <taxon>Bacteria</taxon>
        <taxon>Pseudomonadati</taxon>
        <taxon>Pseudomonadota</taxon>
        <taxon>Alphaproteobacteria</taxon>
        <taxon>Hyphomicrobiales</taxon>
        <taxon>Xanthobacteraceae</taxon>
        <taxon>Pseudolabrys</taxon>
    </lineage>
</organism>
<dbReference type="OrthoDB" id="7375710at2"/>
<dbReference type="EMBL" id="CP031417">
    <property type="protein sequence ID" value="AXK83317.1"/>
    <property type="molecule type" value="Genomic_DNA"/>
</dbReference>
<sequence>MMRAAPAFVRRDTPERSVTRMSDRHGVKARVAGLLLFAFALVPPSESLACSCCTNTAQRRIGDVPLDAGRFDEIVRLRFEEAADLYLSDDDGATVTGIDKPDTRYRLAAAWQDGRLALTFLDTAGRTGTLTLARPQTISLFEVDPRDPAPAGGVGPLLYKEWKLTAPAAGNGIFANGTRDGQTLTLILHGRGHNCANAEDFTHWTLTTQGPKANYIFYGALRAAK</sequence>
<proteinExistence type="predicted"/>
<gene>
    <name evidence="1" type="ORF">DW352_24020</name>
</gene>
<accession>A0A346A2C0</accession>
<evidence type="ECO:0000313" key="1">
    <source>
        <dbReference type="EMBL" id="AXK83317.1"/>
    </source>
</evidence>
<dbReference type="KEGG" id="ptaw:DW352_24020"/>
<dbReference type="AlphaFoldDB" id="A0A346A2C0"/>
<reference evidence="1 2" key="1">
    <citation type="submission" date="2018-07" db="EMBL/GenBank/DDBJ databases">
        <authorList>
            <person name="Quirk P.G."/>
            <person name="Krulwich T.A."/>
        </authorList>
    </citation>
    <scope>NUCLEOTIDE SEQUENCE [LARGE SCALE GENOMIC DNA]</scope>
    <source>
        <strain evidence="1 2">CC-BB4</strain>
    </source>
</reference>
<dbReference type="Proteomes" id="UP000254889">
    <property type="component" value="Chromosome"/>
</dbReference>
<evidence type="ECO:0000313" key="2">
    <source>
        <dbReference type="Proteomes" id="UP000254889"/>
    </source>
</evidence>
<protein>
    <submittedName>
        <fullName evidence="1">Uncharacterized protein</fullName>
    </submittedName>
</protein>
<name>A0A346A2C0_9HYPH</name>
<keyword evidence="2" id="KW-1185">Reference proteome</keyword>